<evidence type="ECO:0000313" key="3">
    <source>
        <dbReference type="EMBL" id="QSB05790.1"/>
    </source>
</evidence>
<dbReference type="InterPro" id="IPR036013">
    <property type="entry name" value="Band_7/SPFH_dom_sf"/>
</dbReference>
<sequence length="226" mass="24916">MATVIVHDWERVLLFTDGTLQRTLEPGRHRYRKRNSFLHHVDMRPAEVRVPGQEVLTNDGISVRVSVTAQWRVADPVTYLMGSQLPDSFLYSSLQGAIRHCVCEVDFATAIGDRSAIDRGLLAFAQEEVASFGIELDQVRVRDVMMPGALRRAAMDVAIAREEGKASLEAARSEAAALRSLTNTAKLLEKHPQLMQLRTLQVAQNSDATLVIDPRAGVAGTRSDAV</sequence>
<feature type="domain" description="Band 7" evidence="2">
    <location>
        <begin position="1"/>
        <end position="158"/>
    </location>
</feature>
<dbReference type="AlphaFoldDB" id="A0A895XU66"/>
<comment type="similarity">
    <text evidence="1">Belongs to the band 7/mec-2 family.</text>
</comment>
<evidence type="ECO:0000313" key="4">
    <source>
        <dbReference type="Proteomes" id="UP000662939"/>
    </source>
</evidence>
<dbReference type="Proteomes" id="UP000662939">
    <property type="component" value="Chromosome"/>
</dbReference>
<dbReference type="InterPro" id="IPR001972">
    <property type="entry name" value="Stomatin_HflK_fam"/>
</dbReference>
<protein>
    <submittedName>
        <fullName evidence="3">Slipin family protein</fullName>
    </submittedName>
</protein>
<dbReference type="RefSeq" id="WP_213171802.1">
    <property type="nucleotide sequence ID" value="NZ_CP070496.1"/>
</dbReference>
<dbReference type="InterPro" id="IPR001107">
    <property type="entry name" value="Band_7"/>
</dbReference>
<name>A0A895XU66_9ACTN</name>
<organism evidence="3 4">
    <name type="scientific">Natronoglycomyces albus</name>
    <dbReference type="NCBI Taxonomy" id="2811108"/>
    <lineage>
        <taxon>Bacteria</taxon>
        <taxon>Bacillati</taxon>
        <taxon>Actinomycetota</taxon>
        <taxon>Actinomycetes</taxon>
        <taxon>Glycomycetales</taxon>
        <taxon>Glycomycetaceae</taxon>
        <taxon>Natronoglycomyces</taxon>
    </lineage>
</organism>
<dbReference type="PANTHER" id="PTHR10264:SF83">
    <property type="entry name" value="BLL5629 PROTEIN"/>
    <property type="match status" value="1"/>
</dbReference>
<gene>
    <name evidence="3" type="ORF">JQS30_02335</name>
</gene>
<dbReference type="Pfam" id="PF01145">
    <property type="entry name" value="Band_7"/>
    <property type="match status" value="1"/>
</dbReference>
<dbReference type="Gene3D" id="3.30.479.30">
    <property type="entry name" value="Band 7 domain"/>
    <property type="match status" value="1"/>
</dbReference>
<keyword evidence="4" id="KW-1185">Reference proteome</keyword>
<evidence type="ECO:0000259" key="2">
    <source>
        <dbReference type="SMART" id="SM00244"/>
    </source>
</evidence>
<dbReference type="EMBL" id="CP070496">
    <property type="protein sequence ID" value="QSB05790.1"/>
    <property type="molecule type" value="Genomic_DNA"/>
</dbReference>
<proteinExistence type="inferred from homology"/>
<dbReference type="SMART" id="SM00244">
    <property type="entry name" value="PHB"/>
    <property type="match status" value="1"/>
</dbReference>
<dbReference type="SUPFAM" id="SSF117892">
    <property type="entry name" value="Band 7/SPFH domain"/>
    <property type="match status" value="1"/>
</dbReference>
<dbReference type="CDD" id="cd13438">
    <property type="entry name" value="SPFH_eoslipins_u2"/>
    <property type="match status" value="1"/>
</dbReference>
<dbReference type="PANTHER" id="PTHR10264">
    <property type="entry name" value="BAND 7 PROTEIN-RELATED"/>
    <property type="match status" value="1"/>
</dbReference>
<dbReference type="InterPro" id="IPR043202">
    <property type="entry name" value="Band-7_stomatin-like"/>
</dbReference>
<evidence type="ECO:0000256" key="1">
    <source>
        <dbReference type="ARBA" id="ARBA00008164"/>
    </source>
</evidence>
<accession>A0A895XU66</accession>
<reference evidence="3" key="1">
    <citation type="submission" date="2021-02" db="EMBL/GenBank/DDBJ databases">
        <title>Natronoglycomyces albus gen. nov., sp. nov, a haloalkaliphilic actinobacterium from a soda solonchak soil.</title>
        <authorList>
            <person name="Sorokin D.Y."/>
            <person name="Khijniak T.V."/>
            <person name="Zakharycheva A.P."/>
            <person name="Boueva O.V."/>
            <person name="Ariskina E.V."/>
            <person name="Hahnke R.L."/>
            <person name="Bunk B."/>
            <person name="Sproer C."/>
            <person name="Schumann P."/>
            <person name="Evtushenko L.I."/>
            <person name="Kublanov I.V."/>
        </authorList>
    </citation>
    <scope>NUCLEOTIDE SEQUENCE</scope>
    <source>
        <strain evidence="3">DSM 106290</strain>
    </source>
</reference>
<dbReference type="GO" id="GO:0005886">
    <property type="term" value="C:plasma membrane"/>
    <property type="evidence" value="ECO:0007669"/>
    <property type="project" value="InterPro"/>
</dbReference>
<dbReference type="PRINTS" id="PR00721">
    <property type="entry name" value="STOMATIN"/>
</dbReference>
<dbReference type="KEGG" id="nav:JQS30_02335"/>